<comment type="caution">
    <text evidence="9">The sequence shown here is derived from an EMBL/GenBank/DDBJ whole genome shotgun (WGS) entry which is preliminary data.</text>
</comment>
<dbReference type="InterPro" id="IPR036259">
    <property type="entry name" value="MFS_trans_sf"/>
</dbReference>
<dbReference type="GO" id="GO:0022857">
    <property type="term" value="F:transmembrane transporter activity"/>
    <property type="evidence" value="ECO:0007669"/>
    <property type="project" value="InterPro"/>
</dbReference>
<dbReference type="InterPro" id="IPR004638">
    <property type="entry name" value="EmrB-like"/>
</dbReference>
<dbReference type="PANTHER" id="PTHR42718:SF46">
    <property type="entry name" value="BLR6921 PROTEIN"/>
    <property type="match status" value="1"/>
</dbReference>
<keyword evidence="6 7" id="KW-0472">Membrane</keyword>
<evidence type="ECO:0000259" key="8">
    <source>
        <dbReference type="PROSITE" id="PS50850"/>
    </source>
</evidence>
<keyword evidence="4 7" id="KW-0812">Transmembrane</keyword>
<dbReference type="RefSeq" id="WP_100288090.1">
    <property type="nucleotide sequence ID" value="NZ_PHHA01000003.1"/>
</dbReference>
<comment type="subcellular location">
    <subcellularLocation>
        <location evidence="1">Cell membrane</location>
        <topology evidence="1">Multi-pass membrane protein</topology>
    </subcellularLocation>
</comment>
<evidence type="ECO:0000313" key="10">
    <source>
        <dbReference type="Proteomes" id="UP000229329"/>
    </source>
</evidence>
<dbReference type="NCBIfam" id="TIGR00711">
    <property type="entry name" value="efflux_EmrB"/>
    <property type="match status" value="1"/>
</dbReference>
<evidence type="ECO:0000256" key="5">
    <source>
        <dbReference type="ARBA" id="ARBA00022989"/>
    </source>
</evidence>
<dbReference type="PROSITE" id="PS50850">
    <property type="entry name" value="MFS"/>
    <property type="match status" value="1"/>
</dbReference>
<dbReference type="PANTHER" id="PTHR42718">
    <property type="entry name" value="MAJOR FACILITATOR SUPERFAMILY MULTIDRUG TRANSPORTER MFSC"/>
    <property type="match status" value="1"/>
</dbReference>
<dbReference type="Pfam" id="PF07690">
    <property type="entry name" value="MFS_1"/>
    <property type="match status" value="1"/>
</dbReference>
<feature type="transmembrane region" description="Helical" evidence="7">
    <location>
        <begin position="298"/>
        <end position="317"/>
    </location>
</feature>
<proteinExistence type="predicted"/>
<dbReference type="InterPro" id="IPR020846">
    <property type="entry name" value="MFS_dom"/>
</dbReference>
<feature type="transmembrane region" description="Helical" evidence="7">
    <location>
        <begin position="431"/>
        <end position="452"/>
    </location>
</feature>
<feature type="domain" description="Major facilitator superfamily (MFS) profile" evidence="8">
    <location>
        <begin position="10"/>
        <end position="457"/>
    </location>
</feature>
<dbReference type="Gene3D" id="1.20.1250.20">
    <property type="entry name" value="MFS general substrate transporter like domains"/>
    <property type="match status" value="1"/>
</dbReference>
<evidence type="ECO:0000256" key="2">
    <source>
        <dbReference type="ARBA" id="ARBA00022448"/>
    </source>
</evidence>
<protein>
    <submittedName>
        <fullName evidence="9">MFS transporter</fullName>
    </submittedName>
</protein>
<evidence type="ECO:0000256" key="6">
    <source>
        <dbReference type="ARBA" id="ARBA00023136"/>
    </source>
</evidence>
<organism evidence="9 10">
    <name type="scientific">Conservatibacter flavescens</name>
    <dbReference type="NCBI Taxonomy" id="28161"/>
    <lineage>
        <taxon>Bacteria</taxon>
        <taxon>Pseudomonadati</taxon>
        <taxon>Pseudomonadota</taxon>
        <taxon>Gammaproteobacteria</taxon>
        <taxon>Pasteurellales</taxon>
        <taxon>Pasteurellaceae</taxon>
        <taxon>Conservatibacter</taxon>
    </lineage>
</organism>
<feature type="transmembrane region" description="Helical" evidence="7">
    <location>
        <begin position="79"/>
        <end position="99"/>
    </location>
</feature>
<feature type="transmembrane region" description="Helical" evidence="7">
    <location>
        <begin position="192"/>
        <end position="213"/>
    </location>
</feature>
<dbReference type="GO" id="GO:0005886">
    <property type="term" value="C:plasma membrane"/>
    <property type="evidence" value="ECO:0007669"/>
    <property type="project" value="UniProtKB-SubCell"/>
</dbReference>
<evidence type="ECO:0000313" key="9">
    <source>
        <dbReference type="EMBL" id="PJG86158.1"/>
    </source>
</evidence>
<dbReference type="SUPFAM" id="SSF103473">
    <property type="entry name" value="MFS general substrate transporter"/>
    <property type="match status" value="1"/>
</dbReference>
<keyword evidence="2" id="KW-0813">Transport</keyword>
<dbReference type="PRINTS" id="PR01036">
    <property type="entry name" value="TCRTETB"/>
</dbReference>
<evidence type="ECO:0000256" key="3">
    <source>
        <dbReference type="ARBA" id="ARBA00022475"/>
    </source>
</evidence>
<feature type="transmembrane region" description="Helical" evidence="7">
    <location>
        <begin position="162"/>
        <end position="180"/>
    </location>
</feature>
<feature type="transmembrane region" description="Helical" evidence="7">
    <location>
        <begin position="135"/>
        <end position="156"/>
    </location>
</feature>
<evidence type="ECO:0000256" key="1">
    <source>
        <dbReference type="ARBA" id="ARBA00004651"/>
    </source>
</evidence>
<name>A0A2M8S4Y2_9PAST</name>
<gene>
    <name evidence="9" type="ORF">CVP05_03020</name>
</gene>
<keyword evidence="3" id="KW-1003">Cell membrane</keyword>
<evidence type="ECO:0000256" key="7">
    <source>
        <dbReference type="SAM" id="Phobius"/>
    </source>
</evidence>
<keyword evidence="10" id="KW-1185">Reference proteome</keyword>
<keyword evidence="5 7" id="KW-1133">Transmembrane helix</keyword>
<feature type="transmembrane region" description="Helical" evidence="7">
    <location>
        <begin position="353"/>
        <end position="379"/>
    </location>
</feature>
<dbReference type="CDD" id="cd17503">
    <property type="entry name" value="MFS_LmrB_MDR_like"/>
    <property type="match status" value="1"/>
</dbReference>
<feature type="transmembrane region" description="Helical" evidence="7">
    <location>
        <begin position="400"/>
        <end position="419"/>
    </location>
</feature>
<feature type="transmembrane region" description="Helical" evidence="7">
    <location>
        <begin position="44"/>
        <end position="67"/>
    </location>
</feature>
<dbReference type="OrthoDB" id="9812221at2"/>
<accession>A0A2M8S4Y2</accession>
<dbReference type="InterPro" id="IPR011701">
    <property type="entry name" value="MFS"/>
</dbReference>
<feature type="transmembrane region" description="Helical" evidence="7">
    <location>
        <begin position="225"/>
        <end position="244"/>
    </location>
</feature>
<reference evidence="9 10" key="1">
    <citation type="submission" date="2017-11" db="EMBL/GenBank/DDBJ databases">
        <title>Reclassification of Bisgaard taxon 7 as Conservatibacter flavescens gen. nov., sp. nov.</title>
        <authorList>
            <person name="Christensen H."/>
        </authorList>
    </citation>
    <scope>NUCLEOTIDE SEQUENCE [LARGE SCALE GENOMIC DNA]</scope>
    <source>
        <strain evidence="9 10">7_4</strain>
    </source>
</reference>
<dbReference type="Gene3D" id="1.20.1720.10">
    <property type="entry name" value="Multidrug resistance protein D"/>
    <property type="match status" value="1"/>
</dbReference>
<dbReference type="EMBL" id="PHHA01000003">
    <property type="protein sequence ID" value="PJG86158.1"/>
    <property type="molecule type" value="Genomic_DNA"/>
</dbReference>
<dbReference type="Proteomes" id="UP000229329">
    <property type="component" value="Unassembled WGS sequence"/>
</dbReference>
<sequence>MEQQINNHALSWVAAIAFFMQALDATILNTALPTIATYLHESPLQMQLAVISYALTVALLIPISGWVADRYGTLHVFRFATLVFVLGSIACAASTSLNLLVISRIIQGIGGAMMMPVARLVIIKTIPKNQLLSSLNLMAMAGLLGPVLGPILGGWIVTYTTWHWIFLINIPIGLVSLWASSRFMPNIKEVHISTLDWFGFILFGGGLVALTLGLDLIGENVAKKWTALSIFGGGCALLFAYYLYAKRKSNPLMTLALYETRTFSLGSLANLLVRFCASGVPFLLPLMLQVVFKYSPDMAGWMLTPIALSSILVKPWLSKLLSTLGYKRTLLCASVLMCLSVAAMGLLRETTPLWWHIVVLACYGASMSTIFSAVNSLTVCDLPPHHNSAGSTMLSVVQQVGIGFGIALSAVILGIYRLYLPADPQALQQAFSYTFFTTASFGILLLWCLSYLRSNDGEVLQTKKKSL</sequence>
<feature type="transmembrane region" description="Helical" evidence="7">
    <location>
        <begin position="12"/>
        <end position="32"/>
    </location>
</feature>
<feature type="transmembrane region" description="Helical" evidence="7">
    <location>
        <begin position="105"/>
        <end position="123"/>
    </location>
</feature>
<evidence type="ECO:0000256" key="4">
    <source>
        <dbReference type="ARBA" id="ARBA00022692"/>
    </source>
</evidence>
<dbReference type="AlphaFoldDB" id="A0A2M8S4Y2"/>
<feature type="transmembrane region" description="Helical" evidence="7">
    <location>
        <begin position="329"/>
        <end position="347"/>
    </location>
</feature>
<feature type="transmembrane region" description="Helical" evidence="7">
    <location>
        <begin position="271"/>
        <end position="292"/>
    </location>
</feature>